<name>A0A7R9EQU8_9NEOP</name>
<protein>
    <recommendedName>
        <fullName evidence="5">RING-type domain-containing protein</fullName>
    </recommendedName>
</protein>
<dbReference type="SUPFAM" id="SSF57850">
    <property type="entry name" value="RING/U-box"/>
    <property type="match status" value="1"/>
</dbReference>
<dbReference type="GO" id="GO:0036503">
    <property type="term" value="P:ERAD pathway"/>
    <property type="evidence" value="ECO:0007669"/>
    <property type="project" value="TreeGrafter"/>
</dbReference>
<dbReference type="Pfam" id="PF13639">
    <property type="entry name" value="zf-RING_2"/>
    <property type="match status" value="1"/>
</dbReference>
<feature type="domain" description="RING-type" evidence="5">
    <location>
        <begin position="716"/>
        <end position="758"/>
    </location>
</feature>
<evidence type="ECO:0000256" key="4">
    <source>
        <dbReference type="SAM" id="MobiDB-lite"/>
    </source>
</evidence>
<keyword evidence="1 3" id="KW-0863">Zinc-finger</keyword>
<organism evidence="6">
    <name type="scientific">Timema bartmani</name>
    <dbReference type="NCBI Taxonomy" id="61472"/>
    <lineage>
        <taxon>Eukaryota</taxon>
        <taxon>Metazoa</taxon>
        <taxon>Ecdysozoa</taxon>
        <taxon>Arthropoda</taxon>
        <taxon>Hexapoda</taxon>
        <taxon>Insecta</taxon>
        <taxon>Pterygota</taxon>
        <taxon>Neoptera</taxon>
        <taxon>Polyneoptera</taxon>
        <taxon>Phasmatodea</taxon>
        <taxon>Timematodea</taxon>
        <taxon>Timematoidea</taxon>
        <taxon>Timematidae</taxon>
        <taxon>Timema</taxon>
    </lineage>
</organism>
<dbReference type="InterPro" id="IPR013083">
    <property type="entry name" value="Znf_RING/FYVE/PHD"/>
</dbReference>
<feature type="region of interest" description="Disordered" evidence="4">
    <location>
        <begin position="679"/>
        <end position="704"/>
    </location>
</feature>
<evidence type="ECO:0000313" key="6">
    <source>
        <dbReference type="EMBL" id="CAD7439093.1"/>
    </source>
</evidence>
<dbReference type="AlphaFoldDB" id="A0A7R9EQU8"/>
<dbReference type="GO" id="GO:0005783">
    <property type="term" value="C:endoplasmic reticulum"/>
    <property type="evidence" value="ECO:0007669"/>
    <property type="project" value="TreeGrafter"/>
</dbReference>
<proteinExistence type="predicted"/>
<dbReference type="Gene3D" id="3.30.40.10">
    <property type="entry name" value="Zinc/RING finger domain, C3HC4 (zinc finger)"/>
    <property type="match status" value="1"/>
</dbReference>
<reference evidence="6" key="1">
    <citation type="submission" date="2020-11" db="EMBL/GenBank/DDBJ databases">
        <authorList>
            <person name="Tran Van P."/>
        </authorList>
    </citation>
    <scope>NUCLEOTIDE SEQUENCE</scope>
</reference>
<gene>
    <name evidence="6" type="ORF">TBIB3V08_LOCUS1671</name>
</gene>
<dbReference type="EMBL" id="OD564595">
    <property type="protein sequence ID" value="CAD7439093.1"/>
    <property type="molecule type" value="Genomic_DNA"/>
</dbReference>
<keyword evidence="1 3" id="KW-0479">Metal-binding</keyword>
<keyword evidence="2" id="KW-0862">Zinc</keyword>
<dbReference type="GO" id="GO:0004842">
    <property type="term" value="F:ubiquitin-protein transferase activity"/>
    <property type="evidence" value="ECO:0007669"/>
    <property type="project" value="InterPro"/>
</dbReference>
<evidence type="ECO:0000259" key="5">
    <source>
        <dbReference type="PROSITE" id="PS50089"/>
    </source>
</evidence>
<dbReference type="PANTHER" id="PTHR15302">
    <property type="entry name" value="E3 UBIQUITIN-PROTEIN LIGASE RNF103"/>
    <property type="match status" value="1"/>
</dbReference>
<dbReference type="CDD" id="cd16473">
    <property type="entry name" value="RING-H2_RNF103"/>
    <property type="match status" value="1"/>
</dbReference>
<sequence>MVTQWVHPSLKLYGTLQPTHIQALGLGSDLQQFPDGVDEPLVVVVAHPLDVLVVTLDARVQALHELMVFVPIVDGSTTTCSLLVITRVFLISRIFEWFPWYQNSISSIETVDPFILSVRQLKQLLANRGVSYTGYIEKKELAQLVEDSASVVQGEVESLIQSQGGDLSRRARIAKPPSPSQFTGGDHFYEEVEDTKDSVWLVQVVPAGAQSEPLLDDYSWRIVCNQVAPFAIRTGIFDCRLDRRLCMSKGWHEPQLLLALPKGTRAKDRVVIKTFSSTRPQSVIEWVRDQLSIRVKSIQNLEEVKCYWLGQCDGQENSTKSTVSSSKDIKVLLLTHLLHPPLFLAALSIKFTGRIKFGMLSVKRDELEMVKKKLKLSDHHVPSYMIITPEKKVVYGRRRFEHFNFDSMNLFLKTVQPEMNDVFLCSLALVNLLVGMHLFQEHAHAQCALKGRVPRFPASTWILRQKYPIEMEQESTLSSPWWEVLPVDSHWINCFFRPMSTLSRPLPSNNLELEEGIEMLIERLAVPNLWLQPVIPNEYIKDLPVWKFKSLGRKELNSDSEPSRVLDDSPEMIQWMMDGDDPRKALYHNTAMHCCNCNLERITNRNVQSSPPNDKRKVKTHDCGTSQDCSECVAATVDTSDGNAILCSMCNRNNADNSSHSASTPCLCLSKRTGTDAMMPTSESLAWDTDSGREGSEDSSDEGNIAPVGMLPVSDCAVCLESYVHGTTLCGLPCGHNYHQGCIMMWLSRDNHHCPVCRWPAYKAKPGLTHLHKEASESWIWSQKQFWVEAEPDLESSKKKHWNLEFKKVISFGW</sequence>
<dbReference type="SMART" id="SM00184">
    <property type="entry name" value="RING"/>
    <property type="match status" value="1"/>
</dbReference>
<dbReference type="InterPro" id="IPR042494">
    <property type="entry name" value="RNF103"/>
</dbReference>
<evidence type="ECO:0000256" key="3">
    <source>
        <dbReference type="PROSITE-ProRule" id="PRU00175"/>
    </source>
</evidence>
<dbReference type="InterPro" id="IPR001841">
    <property type="entry name" value="Znf_RING"/>
</dbReference>
<evidence type="ECO:0000256" key="1">
    <source>
        <dbReference type="ARBA" id="ARBA00022771"/>
    </source>
</evidence>
<dbReference type="GO" id="GO:0008270">
    <property type="term" value="F:zinc ion binding"/>
    <property type="evidence" value="ECO:0007669"/>
    <property type="project" value="UniProtKB-KW"/>
</dbReference>
<dbReference type="GO" id="GO:0016567">
    <property type="term" value="P:protein ubiquitination"/>
    <property type="evidence" value="ECO:0007669"/>
    <property type="project" value="InterPro"/>
</dbReference>
<accession>A0A7R9EQU8</accession>
<evidence type="ECO:0000256" key="2">
    <source>
        <dbReference type="ARBA" id="ARBA00022833"/>
    </source>
</evidence>
<dbReference type="PANTHER" id="PTHR15302:SF0">
    <property type="entry name" value="E3 UBIQUITIN-PROTEIN LIGASE RNF103"/>
    <property type="match status" value="1"/>
</dbReference>
<dbReference type="PROSITE" id="PS50089">
    <property type="entry name" value="ZF_RING_2"/>
    <property type="match status" value="1"/>
</dbReference>